<protein>
    <submittedName>
        <fullName evidence="5">AAA family ATPase</fullName>
    </submittedName>
</protein>
<keyword evidence="1" id="KW-0547">Nucleotide-binding</keyword>
<keyword evidence="2" id="KW-0067">ATP-binding</keyword>
<comment type="caution">
    <text evidence="5">The sequence shown here is derived from an EMBL/GenBank/DDBJ whole genome shotgun (WGS) entry which is preliminary data.</text>
</comment>
<evidence type="ECO:0000256" key="1">
    <source>
        <dbReference type="ARBA" id="ARBA00022741"/>
    </source>
</evidence>
<name>A0A7Y7E764_STRMO</name>
<evidence type="ECO:0000313" key="5">
    <source>
        <dbReference type="EMBL" id="NVK77897.1"/>
    </source>
</evidence>
<evidence type="ECO:0000256" key="3">
    <source>
        <dbReference type="SAM" id="MobiDB-lite"/>
    </source>
</evidence>
<dbReference type="AlphaFoldDB" id="A0A7Y7E764"/>
<gene>
    <name evidence="5" type="ORF">HG542_09485</name>
</gene>
<dbReference type="GO" id="GO:0005524">
    <property type="term" value="F:ATP binding"/>
    <property type="evidence" value="ECO:0007669"/>
    <property type="project" value="UniProtKB-KW"/>
</dbReference>
<dbReference type="PROSITE" id="PS50043">
    <property type="entry name" value="HTH_LUXR_2"/>
    <property type="match status" value="1"/>
</dbReference>
<dbReference type="EMBL" id="JABBXF010000016">
    <property type="protein sequence ID" value="NVK77897.1"/>
    <property type="molecule type" value="Genomic_DNA"/>
</dbReference>
<accession>A0A7Y7E764</accession>
<dbReference type="PRINTS" id="PR00038">
    <property type="entry name" value="HTHLUXR"/>
</dbReference>
<dbReference type="InterPro" id="IPR041664">
    <property type="entry name" value="AAA_16"/>
</dbReference>
<dbReference type="Pfam" id="PF00196">
    <property type="entry name" value="GerE"/>
    <property type="match status" value="1"/>
</dbReference>
<dbReference type="InterPro" id="IPR027417">
    <property type="entry name" value="P-loop_NTPase"/>
</dbReference>
<dbReference type="InterPro" id="IPR016032">
    <property type="entry name" value="Sig_transdc_resp-reg_C-effctor"/>
</dbReference>
<dbReference type="PROSITE" id="PS00622">
    <property type="entry name" value="HTH_LUXR_1"/>
    <property type="match status" value="1"/>
</dbReference>
<proteinExistence type="predicted"/>
<dbReference type="SUPFAM" id="SSF52540">
    <property type="entry name" value="P-loop containing nucleoside triphosphate hydrolases"/>
    <property type="match status" value="1"/>
</dbReference>
<dbReference type="CDD" id="cd06170">
    <property type="entry name" value="LuxR_C_like"/>
    <property type="match status" value="1"/>
</dbReference>
<sequence>MGNVLLERDEALAEAARAGNSARSGNGRWLLFGATTGLGRTALLEEVIRREAGAGGMRVVHARCSPDESAFPFALLRQLFPELRIPFAELPTAEEQRTFHRLVTGLARIAARQPVLMAVDDLHHADAVSRRWIGYLGRRLAGLPVLLVVTECQEEGATVRSGTTGTVLTLRPLGPSAVVRLVAASLPPVHGHGAAGAELCVRACAGNPALVHALLADLAEGPLPNRLSDLAGSRYRDAIAQWLRSRVTPASRRVAVALAIAWGGPAVPRKALLREAAGLGPNQRALPVGTSSHGRLLSHRLARAAVLAATDPDELGELRGRFARLLDEHGAPAATVAAQLLHIDRPGEEWMTQSLEDAAEDAARDGRIDEAAALLRHALTAPLAPGRRAALALRLGALELPRSADAGIRRLRSVLELHDDHRDRAAVAPALGAALVARGRTDTAMHVMREAGSAVEDDELVRVLQTTAAMMASHDAVAWRNAVARMRELAATAPAGIEPLACGLVTEYEAGTGRLSAAEALGRVLPRLKATVDPRIRTGWLGTAATLLQWADRLDEARALADESLPAPPLLPDLTDVGRQSLVGVRAEAALWAGDFRRVVDENTPLLDACTGQGIRMPHLISVVALARYELGHRARAWRLLDTVDEKCEERTGSSWKWDELRYVRGLLHAAEGRWQEALDHHLACGRGQEARDVVSPVITPWRSGAAHALVGLGRPEQALELAEAELRHARAWGTPRTIGRALRARAAAVGGRRGLESLNEAVDALRQAPAPVELIEALLDLGHARIATGNGRKGRSDLHEAHALALQLLGPDSAAGRLAGAAENALRAGGARRIGHVTTGSAALTRAERRIVELAARGRTNAEIGAALHLARRTVETHLTNAYRKLGVTRRTQLASSLEGEGAGPSSAPDEAALA</sequence>
<evidence type="ECO:0000313" key="6">
    <source>
        <dbReference type="Proteomes" id="UP000587462"/>
    </source>
</evidence>
<feature type="domain" description="HTH luxR-type" evidence="4">
    <location>
        <begin position="838"/>
        <end position="903"/>
    </location>
</feature>
<keyword evidence="6" id="KW-1185">Reference proteome</keyword>
<dbReference type="InterPro" id="IPR000792">
    <property type="entry name" value="Tscrpt_reg_LuxR_C"/>
</dbReference>
<evidence type="ECO:0000259" key="4">
    <source>
        <dbReference type="PROSITE" id="PS50043"/>
    </source>
</evidence>
<dbReference type="RefSeq" id="WP_171079668.1">
    <property type="nucleotide sequence ID" value="NZ_BNBU01000003.1"/>
</dbReference>
<dbReference type="Gene3D" id="1.10.10.10">
    <property type="entry name" value="Winged helix-like DNA-binding domain superfamily/Winged helix DNA-binding domain"/>
    <property type="match status" value="1"/>
</dbReference>
<dbReference type="InterPro" id="IPR036388">
    <property type="entry name" value="WH-like_DNA-bd_sf"/>
</dbReference>
<dbReference type="Pfam" id="PF13191">
    <property type="entry name" value="AAA_16"/>
    <property type="match status" value="1"/>
</dbReference>
<feature type="region of interest" description="Disordered" evidence="3">
    <location>
        <begin position="895"/>
        <end position="916"/>
    </location>
</feature>
<dbReference type="GO" id="GO:0006355">
    <property type="term" value="P:regulation of DNA-templated transcription"/>
    <property type="evidence" value="ECO:0007669"/>
    <property type="project" value="InterPro"/>
</dbReference>
<dbReference type="Proteomes" id="UP000587462">
    <property type="component" value="Unassembled WGS sequence"/>
</dbReference>
<organism evidence="5 6">
    <name type="scientific">Streptomyces morookaense</name>
    <name type="common">Streptoverticillium morookaense</name>
    <dbReference type="NCBI Taxonomy" id="1970"/>
    <lineage>
        <taxon>Bacteria</taxon>
        <taxon>Bacillati</taxon>
        <taxon>Actinomycetota</taxon>
        <taxon>Actinomycetes</taxon>
        <taxon>Kitasatosporales</taxon>
        <taxon>Streptomycetaceae</taxon>
        <taxon>Streptomyces</taxon>
    </lineage>
</organism>
<dbReference type="GO" id="GO:0004016">
    <property type="term" value="F:adenylate cyclase activity"/>
    <property type="evidence" value="ECO:0007669"/>
    <property type="project" value="TreeGrafter"/>
</dbReference>
<dbReference type="SMART" id="SM00421">
    <property type="entry name" value="HTH_LUXR"/>
    <property type="match status" value="1"/>
</dbReference>
<dbReference type="GO" id="GO:0003677">
    <property type="term" value="F:DNA binding"/>
    <property type="evidence" value="ECO:0007669"/>
    <property type="project" value="InterPro"/>
</dbReference>
<evidence type="ECO:0000256" key="2">
    <source>
        <dbReference type="ARBA" id="ARBA00022840"/>
    </source>
</evidence>
<reference evidence="5 6" key="1">
    <citation type="submission" date="2020-04" db="EMBL/GenBank/DDBJ databases">
        <title>Draft Genome Sequence of Streptomyces morookaense DSM 40503, an 8-azaguanine-producing strain.</title>
        <authorList>
            <person name="Qi J."/>
            <person name="Gao J.-M."/>
        </authorList>
    </citation>
    <scope>NUCLEOTIDE SEQUENCE [LARGE SCALE GENOMIC DNA]</scope>
    <source>
        <strain evidence="5 6">DSM 40503</strain>
    </source>
</reference>
<dbReference type="PANTHER" id="PTHR16305:SF35">
    <property type="entry name" value="TRANSCRIPTIONAL ACTIVATOR DOMAIN"/>
    <property type="match status" value="1"/>
</dbReference>
<dbReference type="SUPFAM" id="SSF46894">
    <property type="entry name" value="C-terminal effector domain of the bipartite response regulators"/>
    <property type="match status" value="1"/>
</dbReference>
<dbReference type="PANTHER" id="PTHR16305">
    <property type="entry name" value="TESTICULAR SOLUBLE ADENYLYL CYCLASE"/>
    <property type="match status" value="1"/>
</dbReference>
<dbReference type="GO" id="GO:0005737">
    <property type="term" value="C:cytoplasm"/>
    <property type="evidence" value="ECO:0007669"/>
    <property type="project" value="TreeGrafter"/>
</dbReference>